<reference evidence="3 4" key="1">
    <citation type="submission" date="2024-04" db="EMBL/GenBank/DDBJ databases">
        <title>Genome assembly C_amara_ONT_v2.</title>
        <authorList>
            <person name="Yant L."/>
            <person name="Moore C."/>
            <person name="Slenker M."/>
        </authorList>
    </citation>
    <scope>NUCLEOTIDE SEQUENCE [LARGE SCALE GENOMIC DNA]</scope>
    <source>
        <tissue evidence="3">Leaf</tissue>
    </source>
</reference>
<keyword evidence="1" id="KW-1133">Transmembrane helix</keyword>
<keyword evidence="4" id="KW-1185">Reference proteome</keyword>
<keyword evidence="1" id="KW-0472">Membrane</keyword>
<dbReference type="PANTHER" id="PTHR35046:SF18">
    <property type="entry name" value="RNA-DIRECTED DNA POLYMERASE"/>
    <property type="match status" value="1"/>
</dbReference>
<protein>
    <recommendedName>
        <fullName evidence="2">Retrotransposon gag domain-containing protein</fullName>
    </recommendedName>
</protein>
<proteinExistence type="predicted"/>
<sequence length="233" mass="27381">MCSRKKKKKKNPIMKSKKIYGWEQGFQFELPEFNGEESEEEFFDWIFTVGGILEFRRVPFERCVPMIVLRFRGRAAAWWSRLKLSRASLSKPRILSWDILKKKMRKTFLRSNYDQVMFQRFHTLQQGEDSVEKYSTQFFSLLTRVDLHDSDQQIVTRFVCGLRKNIRGHLNLLNPLTVAEAHQQALALEAQESQAQNQDDGLGVFKWIGISYAAAVCSVFLIVASSERKRRYR</sequence>
<accession>A0ABD0ZKY4</accession>
<dbReference type="EMBL" id="JBANAX010000859">
    <property type="protein sequence ID" value="KAL1191109.1"/>
    <property type="molecule type" value="Genomic_DNA"/>
</dbReference>
<dbReference type="Pfam" id="PF03732">
    <property type="entry name" value="Retrotrans_gag"/>
    <property type="match status" value="1"/>
</dbReference>
<keyword evidence="1" id="KW-0812">Transmembrane</keyword>
<evidence type="ECO:0000259" key="2">
    <source>
        <dbReference type="Pfam" id="PF03732"/>
    </source>
</evidence>
<dbReference type="InterPro" id="IPR005162">
    <property type="entry name" value="Retrotrans_gag_dom"/>
</dbReference>
<name>A0ABD0ZKY4_CARAN</name>
<dbReference type="Proteomes" id="UP001558713">
    <property type="component" value="Unassembled WGS sequence"/>
</dbReference>
<evidence type="ECO:0000313" key="3">
    <source>
        <dbReference type="EMBL" id="KAL1191109.1"/>
    </source>
</evidence>
<evidence type="ECO:0000313" key="4">
    <source>
        <dbReference type="Proteomes" id="UP001558713"/>
    </source>
</evidence>
<dbReference type="PANTHER" id="PTHR35046">
    <property type="entry name" value="ZINC KNUCKLE (CCHC-TYPE) FAMILY PROTEIN"/>
    <property type="match status" value="1"/>
</dbReference>
<feature type="domain" description="Retrotransposon gag" evidence="2">
    <location>
        <begin position="66"/>
        <end position="163"/>
    </location>
</feature>
<organism evidence="3 4">
    <name type="scientific">Cardamine amara subsp. amara</name>
    <dbReference type="NCBI Taxonomy" id="228776"/>
    <lineage>
        <taxon>Eukaryota</taxon>
        <taxon>Viridiplantae</taxon>
        <taxon>Streptophyta</taxon>
        <taxon>Embryophyta</taxon>
        <taxon>Tracheophyta</taxon>
        <taxon>Spermatophyta</taxon>
        <taxon>Magnoliopsida</taxon>
        <taxon>eudicotyledons</taxon>
        <taxon>Gunneridae</taxon>
        <taxon>Pentapetalae</taxon>
        <taxon>rosids</taxon>
        <taxon>malvids</taxon>
        <taxon>Brassicales</taxon>
        <taxon>Brassicaceae</taxon>
        <taxon>Cardamineae</taxon>
        <taxon>Cardamine</taxon>
    </lineage>
</organism>
<evidence type="ECO:0000256" key="1">
    <source>
        <dbReference type="SAM" id="Phobius"/>
    </source>
</evidence>
<feature type="transmembrane region" description="Helical" evidence="1">
    <location>
        <begin position="204"/>
        <end position="224"/>
    </location>
</feature>
<dbReference type="AlphaFoldDB" id="A0ABD0ZKY4"/>
<gene>
    <name evidence="3" type="ORF">V5N11_014180</name>
</gene>
<comment type="caution">
    <text evidence="3">The sequence shown here is derived from an EMBL/GenBank/DDBJ whole genome shotgun (WGS) entry which is preliminary data.</text>
</comment>